<feature type="transmembrane region" description="Helical" evidence="8">
    <location>
        <begin position="43"/>
        <end position="66"/>
    </location>
</feature>
<name>A0A088E512_9CREN</name>
<dbReference type="RefSeq" id="WP_012021218.1">
    <property type="nucleotide sequence ID" value="NZ_AP019770.1"/>
</dbReference>
<evidence type="ECO:0000256" key="6">
    <source>
        <dbReference type="ARBA" id="ARBA00022989"/>
    </source>
</evidence>
<evidence type="ECO:0000256" key="5">
    <source>
        <dbReference type="ARBA" id="ARBA00022692"/>
    </source>
</evidence>
<dbReference type="Proteomes" id="UP000029084">
    <property type="component" value="Chromosome"/>
</dbReference>
<gene>
    <name evidence="9" type="ORF">HA72_1271</name>
</gene>
<proteinExistence type="inferred from homology"/>
<feature type="transmembrane region" description="Helical" evidence="8">
    <location>
        <begin position="285"/>
        <end position="305"/>
    </location>
</feature>
<evidence type="ECO:0000313" key="9">
    <source>
        <dbReference type="EMBL" id="AIM27416.1"/>
    </source>
</evidence>
<dbReference type="EMBL" id="CP008822">
    <property type="protein sequence ID" value="AIM27416.1"/>
    <property type="molecule type" value="Genomic_DNA"/>
</dbReference>
<dbReference type="InterPro" id="IPR051629">
    <property type="entry name" value="Sulfite_efflux_TDT"/>
</dbReference>
<feature type="transmembrane region" description="Helical" evidence="8">
    <location>
        <begin position="113"/>
        <end position="136"/>
    </location>
</feature>
<reference evidence="9 10" key="1">
    <citation type="journal article" date="2014" name="J. Bacteriol.">
        <title>Role of an Archaeal PitA Transporter in the Copper and Arsenic Resistance of Metallosphaera sedula, an Extreme Thermoacidophile.</title>
        <authorList>
            <person name="McCarthy S."/>
            <person name="Ai C."/>
            <person name="Wheaton G."/>
            <person name="Tevatia R."/>
            <person name="Eckrich V."/>
            <person name="Kelly R."/>
            <person name="Blum P."/>
        </authorList>
    </citation>
    <scope>NUCLEOTIDE SEQUENCE [LARGE SCALE GENOMIC DNA]</scope>
    <source>
        <strain evidence="9 10">CuR1</strain>
    </source>
</reference>
<feature type="transmembrane region" description="Helical" evidence="8">
    <location>
        <begin position="317"/>
        <end position="342"/>
    </location>
</feature>
<feature type="transmembrane region" description="Helical" evidence="8">
    <location>
        <begin position="214"/>
        <end position="236"/>
    </location>
</feature>
<evidence type="ECO:0008006" key="11">
    <source>
        <dbReference type="Google" id="ProtNLM"/>
    </source>
</evidence>
<dbReference type="OMA" id="MIYRFMF"/>
<dbReference type="GeneID" id="71963392"/>
<organism evidence="9 10">
    <name type="scientific">Metallosphaera sedula</name>
    <dbReference type="NCBI Taxonomy" id="43687"/>
    <lineage>
        <taxon>Archaea</taxon>
        <taxon>Thermoproteota</taxon>
        <taxon>Thermoprotei</taxon>
        <taxon>Sulfolobales</taxon>
        <taxon>Sulfolobaceae</taxon>
        <taxon>Metallosphaera</taxon>
    </lineage>
</organism>
<keyword evidence="5 8" id="KW-0812">Transmembrane</keyword>
<dbReference type="CDD" id="cd09319">
    <property type="entry name" value="TDT_like_1"/>
    <property type="match status" value="1"/>
</dbReference>
<feature type="transmembrane region" description="Helical" evidence="8">
    <location>
        <begin position="179"/>
        <end position="202"/>
    </location>
</feature>
<dbReference type="PANTHER" id="PTHR31686">
    <property type="match status" value="1"/>
</dbReference>
<evidence type="ECO:0000256" key="1">
    <source>
        <dbReference type="ARBA" id="ARBA00004651"/>
    </source>
</evidence>
<dbReference type="Pfam" id="PF03595">
    <property type="entry name" value="SLAC1"/>
    <property type="match status" value="1"/>
</dbReference>
<feature type="transmembrane region" description="Helical" evidence="8">
    <location>
        <begin position="12"/>
        <end position="37"/>
    </location>
</feature>
<comment type="similarity">
    <text evidence="2">Belongs to the tellurite-resistance/dicarboxylate transporter (TDT) family.</text>
</comment>
<evidence type="ECO:0000256" key="2">
    <source>
        <dbReference type="ARBA" id="ARBA00008566"/>
    </source>
</evidence>
<dbReference type="Gene3D" id="1.50.10.150">
    <property type="entry name" value="Voltage-dependent anion channel"/>
    <property type="match status" value="1"/>
</dbReference>
<accession>A0A088E512</accession>
<sequence length="351" mass="38965">MSVIAVPMLKRILFEISVLSPSYFGSVMATGVVSIILKLYGLTSVAALVAVLNLILYTSLVLLNLVRIISYRDRVREDLLDPGRGLGYLTAIAGTDVVGDDLVLVLHMESISLVLWGASLVLWILLQYYFLFTLTVREEKGGIQDVNGLWLLLPVSTLTLSVLSLDLSTKVPQLIYPGLITYFVGWVTYLVITVLISSRLFLSRVKAGDVIPAYWINGGFPALASLSSSLLILHASPSFPILLELRSFLLGTGVLVWAYGTWWMPLLFLLFAWKHLAKHISFLKYDFQFWSAVFPIAVYDLGTYFTARVTGIPGVSLIALVFAYISVGLWVYQLSGFVYNILVKLRKPIDA</sequence>
<evidence type="ECO:0000256" key="3">
    <source>
        <dbReference type="ARBA" id="ARBA00022448"/>
    </source>
</evidence>
<feature type="transmembrane region" description="Helical" evidence="8">
    <location>
        <begin position="148"/>
        <end position="167"/>
    </location>
</feature>
<evidence type="ECO:0000256" key="4">
    <source>
        <dbReference type="ARBA" id="ARBA00022475"/>
    </source>
</evidence>
<evidence type="ECO:0000313" key="10">
    <source>
        <dbReference type="Proteomes" id="UP000029084"/>
    </source>
</evidence>
<evidence type="ECO:0000256" key="7">
    <source>
        <dbReference type="ARBA" id="ARBA00023136"/>
    </source>
</evidence>
<protein>
    <recommendedName>
        <fullName evidence="11">C4-dicarboxylate transporter/malic acid transport protein</fullName>
    </recommendedName>
</protein>
<dbReference type="AlphaFoldDB" id="A0A088E512"/>
<keyword evidence="3" id="KW-0813">Transport</keyword>
<dbReference type="InterPro" id="IPR004695">
    <property type="entry name" value="SLAC1/Mae1/Ssu1/TehA"/>
</dbReference>
<feature type="transmembrane region" description="Helical" evidence="8">
    <location>
        <begin position="248"/>
        <end position="273"/>
    </location>
</feature>
<dbReference type="GO" id="GO:0005886">
    <property type="term" value="C:plasma membrane"/>
    <property type="evidence" value="ECO:0007669"/>
    <property type="project" value="UniProtKB-SubCell"/>
</dbReference>
<dbReference type="GO" id="GO:0000319">
    <property type="term" value="F:sulfite transmembrane transporter activity"/>
    <property type="evidence" value="ECO:0007669"/>
    <property type="project" value="TreeGrafter"/>
</dbReference>
<keyword evidence="6 8" id="KW-1133">Transmembrane helix</keyword>
<dbReference type="InterPro" id="IPR038665">
    <property type="entry name" value="Voltage-dep_anion_channel_sf"/>
</dbReference>
<comment type="subcellular location">
    <subcellularLocation>
        <location evidence="1">Cell membrane</location>
        <topology evidence="1">Multi-pass membrane protein</topology>
    </subcellularLocation>
</comment>
<keyword evidence="7 8" id="KW-0472">Membrane</keyword>
<dbReference type="PANTHER" id="PTHR31686:SF1">
    <property type="entry name" value="SULFITE EFFLUX PUMP SSU1"/>
    <property type="match status" value="1"/>
</dbReference>
<keyword evidence="4" id="KW-1003">Cell membrane</keyword>
<feature type="transmembrane region" description="Helical" evidence="8">
    <location>
        <begin position="86"/>
        <end position="107"/>
    </location>
</feature>
<evidence type="ECO:0000256" key="8">
    <source>
        <dbReference type="SAM" id="Phobius"/>
    </source>
</evidence>